<dbReference type="AlphaFoldDB" id="A0A6J6JXD2"/>
<protein>
    <submittedName>
        <fullName evidence="1">Unannotated protein</fullName>
    </submittedName>
</protein>
<gene>
    <name evidence="1" type="ORF">UFOPK2169_00171</name>
</gene>
<proteinExistence type="predicted"/>
<dbReference type="EMBL" id="CAEZWE010000003">
    <property type="protein sequence ID" value="CAB4642037.1"/>
    <property type="molecule type" value="Genomic_DNA"/>
</dbReference>
<organism evidence="1">
    <name type="scientific">freshwater metagenome</name>
    <dbReference type="NCBI Taxonomy" id="449393"/>
    <lineage>
        <taxon>unclassified sequences</taxon>
        <taxon>metagenomes</taxon>
        <taxon>ecological metagenomes</taxon>
    </lineage>
</organism>
<sequence>MGRSLNKSICVLHCQIDRDEPHTNARDLYSLALLSKFAEVTFINVLGPGLDEVDDRNFDLVIVSNSFMIMRSSPYWPTLLRRSSKVLLSASHRILFLQDDYHRIDQTVRFAKEMDIEIYSVFADVDSIYAEYGITAKPWLIGFADKKMDQLLSSLRIEWDMRTIDVGQRVFELSLEFGSEGRRKADLAAGFSKRMTELGLSCDVSIDERDRFSGFEWFEFLANCRATIGRHSGASLVSNSPLDQARALVIQDVFKNEEFERQLARYIGDRQREKSFLAPSPRVFEAASLQVLQVLEKSTVPYGIEEWNHFVPISSDLSDCESVAKFIKSSEAVGMAERCHMELFGNPKWRREKWIEDVAVSKGFTALDEPAEVKIPFVERDLYEKIASLKSRSNRLKVIRRHSKSARNGSWHQIEAVHRWTSIEVFDINEVIGSDSEAN</sequence>
<evidence type="ECO:0000313" key="1">
    <source>
        <dbReference type="EMBL" id="CAB4642037.1"/>
    </source>
</evidence>
<name>A0A6J6JXD2_9ZZZZ</name>
<reference evidence="1" key="1">
    <citation type="submission" date="2020-05" db="EMBL/GenBank/DDBJ databases">
        <authorList>
            <person name="Chiriac C."/>
            <person name="Salcher M."/>
            <person name="Ghai R."/>
            <person name="Kavagutti S V."/>
        </authorList>
    </citation>
    <scope>NUCLEOTIDE SEQUENCE</scope>
</reference>
<accession>A0A6J6JXD2</accession>